<comment type="caution">
    <text evidence="1">The sequence shown here is derived from an EMBL/GenBank/DDBJ whole genome shotgun (WGS) entry which is preliminary data.</text>
</comment>
<dbReference type="AlphaFoldDB" id="A0A2N3IGE7"/>
<evidence type="ECO:0000313" key="2">
    <source>
        <dbReference type="Proteomes" id="UP000233618"/>
    </source>
</evidence>
<organism evidence="1 2">
    <name type="scientific">Labilibaculum manganireducens</name>
    <dbReference type="NCBI Taxonomy" id="1940525"/>
    <lineage>
        <taxon>Bacteria</taxon>
        <taxon>Pseudomonadati</taxon>
        <taxon>Bacteroidota</taxon>
        <taxon>Bacteroidia</taxon>
        <taxon>Marinilabiliales</taxon>
        <taxon>Marinifilaceae</taxon>
        <taxon>Labilibaculum</taxon>
    </lineage>
</organism>
<reference evidence="1 2" key="1">
    <citation type="journal article" date="2017" name="Front. Microbiol.">
        <title>Labilibaculum manganireducens gen. nov., sp. nov. and Labilibaculum filiforme sp. nov., Novel Bacteroidetes Isolated from Subsurface Sediments of the Baltic Sea.</title>
        <authorList>
            <person name="Vandieken V."/>
            <person name="Marshall I.P."/>
            <person name="Niemann H."/>
            <person name="Engelen B."/>
            <person name="Cypionka H."/>
        </authorList>
    </citation>
    <scope>NUCLEOTIDE SEQUENCE [LARGE SCALE GENOMIC DNA]</scope>
    <source>
        <strain evidence="1 2">59.10-2M</strain>
    </source>
</reference>
<keyword evidence="2" id="KW-1185">Reference proteome</keyword>
<evidence type="ECO:0000313" key="1">
    <source>
        <dbReference type="EMBL" id="PKQ69400.1"/>
    </source>
</evidence>
<proteinExistence type="predicted"/>
<name>A0A2N3IGE7_9BACT</name>
<sequence length="680" mass="76926">MAYGLRLRGEWQDKLGGLTRFDITERDYTGNAEVMEMQEDPLTIERAQLTNKFTPTIGSGIQLKVTATYDGQYISLYTKDKQKFKGSFYKNNQLIWTGYLNSEVYGEQFDRMADYPVTLQFNDGFTVLERIKFLDANGNPYTDLKTAWEVIWIILAKLGIDYKYVYVACDIYEENMNTLTSPFHQMKVDCNNYYDEKGDAMNCREVLEAIVKAQRAICFQNEGCLNIVSVPLLTGSFERRRYTSEVSVQVLQTVNPVITVPTQADWYGSDQAIDIQSGYNKATLKYSPYSAEEVVETGDFSDIDLWEGDHSWEDVGDYFELQGVTGLKGWTMLNGTSFSGTKEEEVDENEVYIKLPFANDSAQISLLENNESSNLVTGSLTQGFKVSFKIYIATKDNEFDNDEESKKVVQLAGYFAIEVDGKRPEALSDDPWVWSVNSFLKKFGADGSNQNIADQWKEINSIIPGNCPHGRVKIQILKKFTALKDTLTNMPVDSGTIKHIRIKDIEVVPINLSRYTAQSGRIGFNEGAVDFSDLEFNAEMDDEWLNEADDIEMIHGDSKENNCTDKGGLHLLDNSFTSAWKTPVDAVYYDIAKLYLRSYVSNYRDSLRQLSGTLEAPNFFNGDGLNINGILSFHSVLTYPSSSLGARKLMFMGGTYNDKRQTLNGTWLEVLPDDLTINSL</sequence>
<accession>A0A2N3IGE7</accession>
<dbReference type="Proteomes" id="UP000233618">
    <property type="component" value="Unassembled WGS sequence"/>
</dbReference>
<dbReference type="EMBL" id="MVDE01000001">
    <property type="protein sequence ID" value="PKQ69400.1"/>
    <property type="molecule type" value="Genomic_DNA"/>
</dbReference>
<gene>
    <name evidence="1" type="ORF">BZG01_00230</name>
</gene>
<protein>
    <submittedName>
        <fullName evidence="1">Uncharacterized protein</fullName>
    </submittedName>
</protein>
<dbReference type="RefSeq" id="WP_101307810.1">
    <property type="nucleotide sequence ID" value="NZ_MVDE01000001.1"/>
</dbReference>